<accession>A0A645FSA4</accession>
<organism evidence="1">
    <name type="scientific">bioreactor metagenome</name>
    <dbReference type="NCBI Taxonomy" id="1076179"/>
    <lineage>
        <taxon>unclassified sequences</taxon>
        <taxon>metagenomes</taxon>
        <taxon>ecological metagenomes</taxon>
    </lineage>
</organism>
<dbReference type="Gene3D" id="3.40.630.10">
    <property type="entry name" value="Zn peptidases"/>
    <property type="match status" value="1"/>
</dbReference>
<dbReference type="AlphaFoldDB" id="A0A645FSA4"/>
<evidence type="ECO:0000313" key="1">
    <source>
        <dbReference type="EMBL" id="MPN16770.1"/>
    </source>
</evidence>
<evidence type="ECO:0008006" key="2">
    <source>
        <dbReference type="Google" id="ProtNLM"/>
    </source>
</evidence>
<reference evidence="1" key="1">
    <citation type="submission" date="2019-08" db="EMBL/GenBank/DDBJ databases">
        <authorList>
            <person name="Kucharzyk K."/>
            <person name="Murdoch R.W."/>
            <person name="Higgins S."/>
            <person name="Loffler F."/>
        </authorList>
    </citation>
    <scope>NUCLEOTIDE SEQUENCE</scope>
</reference>
<comment type="caution">
    <text evidence="1">The sequence shown here is derived from an EMBL/GenBank/DDBJ whole genome shotgun (WGS) entry which is preliminary data.</text>
</comment>
<dbReference type="SUPFAM" id="SSF53187">
    <property type="entry name" value="Zn-dependent exopeptidases"/>
    <property type="match status" value="1"/>
</dbReference>
<proteinExistence type="predicted"/>
<gene>
    <name evidence="1" type="ORF">SDC9_164116</name>
</gene>
<sequence length="179" mass="20548">MVDFPVWVVPCANPDDAAAGHYGKNPFPWDINRAWGPHAPMRHEAATIIHDLKMWRAQVAADSMIIDLHSPGADEKGLYVFTHRYIPPEWPVHAQLEKLEQRLGAFASSQFFCHADYQQYSAWGDCWNLGQYATHTLEMPQFTLETSYYHAAGHTLELTDYRRIGEILADWMTETNSQQ</sequence>
<dbReference type="EMBL" id="VSSQ01063769">
    <property type="protein sequence ID" value="MPN16770.1"/>
    <property type="molecule type" value="Genomic_DNA"/>
</dbReference>
<name>A0A645FSA4_9ZZZZ</name>
<protein>
    <recommendedName>
        <fullName evidence="2">Peptidase M14 carboxypeptidase A domain-containing protein</fullName>
    </recommendedName>
</protein>